<dbReference type="AlphaFoldDB" id="R0JEU3"/>
<sequence>MTVAGLTVTIHQPIYRTGSEKTLLGNESGPMGPKKQRAGGALLLPSEAAGCDGGPHIDIFIIISNLNMPYLRVYLVKVNTKKSLRNPNSGRLLRATNATRQTLQNGYLCARAPNSRSRRECPFQRPICGYTLTSRLRGRFNPAPSPGSGRICQHFASRLPAAEYLTQLPNWSHSIEFPNPLQLNACQDSNTMQPRATRQHSTLCRCSAAVAVAKKSLKMPFAMALDGLLWSKLRGETALGMAEKKKKAMFFEAPQVNACKGEESVVWPALTRANIFFEYTWLVAVSRVTIILWPCPAVLVHLFQYQKFAEYSQRVLYTRKGPWV</sequence>
<evidence type="ECO:0000313" key="2">
    <source>
        <dbReference type="Proteomes" id="UP000296049"/>
    </source>
</evidence>
<accession>R0JEU3</accession>
<organism evidence="1 2">
    <name type="scientific">Anas platyrhynchos</name>
    <name type="common">Mallard</name>
    <name type="synonym">Anas boschas</name>
    <dbReference type="NCBI Taxonomy" id="8839"/>
    <lineage>
        <taxon>Eukaryota</taxon>
        <taxon>Metazoa</taxon>
        <taxon>Chordata</taxon>
        <taxon>Craniata</taxon>
        <taxon>Vertebrata</taxon>
        <taxon>Euteleostomi</taxon>
        <taxon>Archelosauria</taxon>
        <taxon>Archosauria</taxon>
        <taxon>Dinosauria</taxon>
        <taxon>Saurischia</taxon>
        <taxon>Theropoda</taxon>
        <taxon>Coelurosauria</taxon>
        <taxon>Aves</taxon>
        <taxon>Neognathae</taxon>
        <taxon>Galloanserae</taxon>
        <taxon>Anseriformes</taxon>
        <taxon>Anatidae</taxon>
        <taxon>Anatinae</taxon>
        <taxon>Anas</taxon>
    </lineage>
</organism>
<reference evidence="2" key="1">
    <citation type="journal article" date="2013" name="Nat. Genet.">
        <title>The duck genome and transcriptome provide insight into an avian influenza virus reservoir species.</title>
        <authorList>
            <person name="Huang Y."/>
            <person name="Li Y."/>
            <person name="Burt D.W."/>
            <person name="Chen H."/>
            <person name="Zhang Y."/>
            <person name="Qian W."/>
            <person name="Kim H."/>
            <person name="Gan S."/>
            <person name="Zhao Y."/>
            <person name="Li J."/>
            <person name="Yi K."/>
            <person name="Feng H."/>
            <person name="Zhu P."/>
            <person name="Li B."/>
            <person name="Liu Q."/>
            <person name="Fairley S."/>
            <person name="Magor K.E."/>
            <person name="Du Z."/>
            <person name="Hu X."/>
            <person name="Goodman L."/>
            <person name="Tafer H."/>
            <person name="Vignal A."/>
            <person name="Lee T."/>
            <person name="Kim K.W."/>
            <person name="Sheng Z."/>
            <person name="An Y."/>
            <person name="Searle S."/>
            <person name="Herrero J."/>
            <person name="Groenen M.A."/>
            <person name="Crooijmans R.P."/>
            <person name="Faraut T."/>
            <person name="Cai Q."/>
            <person name="Webster R.G."/>
            <person name="Aldridge J.R."/>
            <person name="Warren W.C."/>
            <person name="Bartschat S."/>
            <person name="Kehr S."/>
            <person name="Marz M."/>
            <person name="Stadler P.F."/>
            <person name="Smith J."/>
            <person name="Kraus R.H."/>
            <person name="Zhao Y."/>
            <person name="Ren L."/>
            <person name="Fei J."/>
            <person name="Morisson M."/>
            <person name="Kaiser P."/>
            <person name="Griffin D.K."/>
            <person name="Rao M."/>
            <person name="Pitel F."/>
            <person name="Wang J."/>
            <person name="Li N."/>
        </authorList>
    </citation>
    <scope>NUCLEOTIDE SEQUENCE [LARGE SCALE GENOMIC DNA]</scope>
</reference>
<keyword evidence="2" id="KW-1185">Reference proteome</keyword>
<gene>
    <name evidence="1" type="ORF">Anapl_11139</name>
</gene>
<name>R0JEU3_ANAPL</name>
<evidence type="ECO:0000313" key="1">
    <source>
        <dbReference type="EMBL" id="EOA95476.1"/>
    </source>
</evidence>
<dbReference type="EMBL" id="KB744292">
    <property type="protein sequence ID" value="EOA95476.1"/>
    <property type="molecule type" value="Genomic_DNA"/>
</dbReference>
<proteinExistence type="predicted"/>
<dbReference type="Proteomes" id="UP000296049">
    <property type="component" value="Unassembled WGS sequence"/>
</dbReference>
<protein>
    <submittedName>
        <fullName evidence="1">Uncharacterized protein</fullName>
    </submittedName>
</protein>